<evidence type="ECO:0000313" key="3">
    <source>
        <dbReference type="Proteomes" id="UP000298277"/>
    </source>
</evidence>
<dbReference type="AlphaFoldDB" id="A0A5F1Z132"/>
<sequence>MAVVGITTTLFVLSLGSQPKLGNCKLFPENNVWNVPVDRLPVHPRSQNYVQSIGTKEKLKADFGSGLWEGKPIGIPFLLADEKSVPTGKTYPVKFEYVEESDPGPYPIPPNAPVEGGETSDGDRHVLVVTETSCKLYELYDARFRTNTQSWTAGSGAIFDLNSNLLRPSGWTSADAAGLPILPGLVRYEEIEAGEITHAIRFTAKRTQKAFVWPARHFASKIKDPNVPPMGARFRLKADFKIEGFSEKNQVILRALKKYGMILADNGANWFLSGSPDERWNNDDLHQLRKITGDRFEVVDSDVLMVSSDSGETKQN</sequence>
<organism evidence="2 3">
    <name type="scientific">Leptospira gomenensis</name>
    <dbReference type="NCBI Taxonomy" id="2484974"/>
    <lineage>
        <taxon>Bacteria</taxon>
        <taxon>Pseudomonadati</taxon>
        <taxon>Spirochaetota</taxon>
        <taxon>Spirochaetia</taxon>
        <taxon>Leptospirales</taxon>
        <taxon>Leptospiraceae</taxon>
        <taxon>Leptospira</taxon>
    </lineage>
</organism>
<evidence type="ECO:0000256" key="1">
    <source>
        <dbReference type="SAM" id="MobiDB-lite"/>
    </source>
</evidence>
<accession>A0A5F1Z132</accession>
<comment type="caution">
    <text evidence="2">The sequence shown here is derived from an EMBL/GenBank/DDBJ whole genome shotgun (WGS) entry which is preliminary data.</text>
</comment>
<name>A0A5F1Z132_9LEPT</name>
<evidence type="ECO:0000313" key="2">
    <source>
        <dbReference type="EMBL" id="TGK31151.1"/>
    </source>
</evidence>
<proteinExistence type="predicted"/>
<dbReference type="Proteomes" id="UP000298277">
    <property type="component" value="Unassembled WGS sequence"/>
</dbReference>
<reference evidence="2" key="1">
    <citation type="journal article" date="2019" name="PLoS Negl. Trop. Dis.">
        <title>Revisiting the worldwide diversity of Leptospira species in the environment.</title>
        <authorList>
            <person name="Vincent A.T."/>
            <person name="Schiettekatte O."/>
            <person name="Bourhy P."/>
            <person name="Veyrier F.J."/>
            <person name="Picardeau M."/>
        </authorList>
    </citation>
    <scope>NUCLEOTIDE SEQUENCE [LARGE SCALE GENOMIC DNA]</scope>
    <source>
        <strain evidence="2">201800299</strain>
    </source>
</reference>
<keyword evidence="3" id="KW-1185">Reference proteome</keyword>
<protein>
    <submittedName>
        <fullName evidence="2">Uncharacterized protein</fullName>
    </submittedName>
</protein>
<feature type="region of interest" description="Disordered" evidence="1">
    <location>
        <begin position="102"/>
        <end position="121"/>
    </location>
</feature>
<dbReference type="EMBL" id="RQFA01000066">
    <property type="protein sequence ID" value="TGK31151.1"/>
    <property type="molecule type" value="Genomic_DNA"/>
</dbReference>
<dbReference type="OrthoDB" id="337615at2"/>
<gene>
    <name evidence="2" type="ORF">EHQ17_15195</name>
</gene>